<name>A0A448TT89_9PAST</name>
<dbReference type="KEGG" id="adp:NCTC12871_00675"/>
<dbReference type="InterPro" id="IPR004007">
    <property type="entry name" value="DhaL_dom"/>
</dbReference>
<dbReference type="OrthoDB" id="9800291at2"/>
<gene>
    <name evidence="4" type="primary">dAK1</name>
    <name evidence="4" type="ORF">NCTC12871_00675</name>
</gene>
<dbReference type="InterPro" id="IPR036117">
    <property type="entry name" value="DhaL_dom_sf"/>
</dbReference>
<dbReference type="SUPFAM" id="SSF101473">
    <property type="entry name" value="DhaL-like"/>
    <property type="match status" value="1"/>
</dbReference>
<dbReference type="EMBL" id="LR134510">
    <property type="protein sequence ID" value="VEJ09230.1"/>
    <property type="molecule type" value="Genomic_DNA"/>
</dbReference>
<dbReference type="GO" id="GO:0004371">
    <property type="term" value="F:glycerone kinase activity"/>
    <property type="evidence" value="ECO:0007669"/>
    <property type="project" value="InterPro"/>
</dbReference>
<dbReference type="Pfam" id="PF02734">
    <property type="entry name" value="Dak2"/>
    <property type="match status" value="1"/>
</dbReference>
<accession>A0A448TT89</accession>
<dbReference type="InterPro" id="IPR012737">
    <property type="entry name" value="DhaK_L_YcgS"/>
</dbReference>
<dbReference type="EC" id="2.7.-.-" evidence="4"/>
<dbReference type="AlphaFoldDB" id="A0A448TT89"/>
<keyword evidence="2 4" id="KW-0418">Kinase</keyword>
<proteinExistence type="predicted"/>
<organism evidence="4 5">
    <name type="scientific">Actinobacillus delphinicola</name>
    <dbReference type="NCBI Taxonomy" id="51161"/>
    <lineage>
        <taxon>Bacteria</taxon>
        <taxon>Pseudomonadati</taxon>
        <taxon>Pseudomonadota</taxon>
        <taxon>Gammaproteobacteria</taxon>
        <taxon>Pasteurellales</taxon>
        <taxon>Pasteurellaceae</taxon>
        <taxon>Actinobacillus</taxon>
    </lineage>
</organism>
<keyword evidence="1 4" id="KW-0808">Transferase</keyword>
<keyword evidence="5" id="KW-1185">Reference proteome</keyword>
<dbReference type="GO" id="GO:0005829">
    <property type="term" value="C:cytosol"/>
    <property type="evidence" value="ECO:0007669"/>
    <property type="project" value="TreeGrafter"/>
</dbReference>
<dbReference type="FunFam" id="1.25.40.340:FF:000002">
    <property type="entry name" value="Dihydroxyacetone kinase, L subunit"/>
    <property type="match status" value="1"/>
</dbReference>
<evidence type="ECO:0000313" key="5">
    <source>
        <dbReference type="Proteomes" id="UP000279799"/>
    </source>
</evidence>
<dbReference type="NCBIfam" id="TIGR02365">
    <property type="entry name" value="dha_L_ycgS"/>
    <property type="match status" value="1"/>
</dbReference>
<dbReference type="InterPro" id="IPR050861">
    <property type="entry name" value="Dihydroxyacetone_Kinase"/>
</dbReference>
<evidence type="ECO:0000256" key="2">
    <source>
        <dbReference type="ARBA" id="ARBA00022777"/>
    </source>
</evidence>
<protein>
    <submittedName>
        <fullName evidence="4">Dihydroxyacetone kinase subunit DhaL</fullName>
        <ecNumber evidence="4">2.7.-.-</ecNumber>
    </submittedName>
</protein>
<dbReference type="Proteomes" id="UP000279799">
    <property type="component" value="Chromosome"/>
</dbReference>
<evidence type="ECO:0000313" key="4">
    <source>
        <dbReference type="EMBL" id="VEJ09230.1"/>
    </source>
</evidence>
<dbReference type="SMART" id="SM01120">
    <property type="entry name" value="Dak2"/>
    <property type="match status" value="1"/>
</dbReference>
<dbReference type="Gene3D" id="1.25.40.340">
    <property type="match status" value="1"/>
</dbReference>
<dbReference type="PROSITE" id="PS51480">
    <property type="entry name" value="DHAL"/>
    <property type="match status" value="1"/>
</dbReference>
<dbReference type="GO" id="GO:0019563">
    <property type="term" value="P:glycerol catabolic process"/>
    <property type="evidence" value="ECO:0007669"/>
    <property type="project" value="TreeGrafter"/>
</dbReference>
<sequence>MNITRHTIYQWLINCHHIFTAQQDYLTQLDREIGDADHGLNMQRGFNYVVEKLPDVANKDIGTILRTVGMTLLSKVGGASGPLFGTFFLKAAQVAQNKEILTLNEFYDVLKAGSDGLIARGRAELGDKTICDVLIPVLHDFQLALDKHENSPALFQCLADTAEHAAHDTTPLIAKKGRASYLHERSCGHQDPGATSTSYIFKALAQTMENCHD</sequence>
<dbReference type="PANTHER" id="PTHR28629">
    <property type="entry name" value="TRIOKINASE/FMN CYCLASE"/>
    <property type="match status" value="1"/>
</dbReference>
<evidence type="ECO:0000259" key="3">
    <source>
        <dbReference type="PROSITE" id="PS51480"/>
    </source>
</evidence>
<dbReference type="RefSeq" id="WP_126598984.1">
    <property type="nucleotide sequence ID" value="NZ_LR134510.1"/>
</dbReference>
<reference evidence="4 5" key="1">
    <citation type="submission" date="2018-12" db="EMBL/GenBank/DDBJ databases">
        <authorList>
            <consortium name="Pathogen Informatics"/>
        </authorList>
    </citation>
    <scope>NUCLEOTIDE SEQUENCE [LARGE SCALE GENOMIC DNA]</scope>
    <source>
        <strain evidence="4 5">NCTC12871</strain>
    </source>
</reference>
<dbReference type="PANTHER" id="PTHR28629:SF4">
    <property type="entry name" value="TRIOKINASE_FMN CYCLASE"/>
    <property type="match status" value="1"/>
</dbReference>
<feature type="domain" description="DhaL" evidence="3">
    <location>
        <begin position="6"/>
        <end position="206"/>
    </location>
</feature>
<evidence type="ECO:0000256" key="1">
    <source>
        <dbReference type="ARBA" id="ARBA00022679"/>
    </source>
</evidence>